<proteinExistence type="predicted"/>
<dbReference type="EMBL" id="CP134186">
    <property type="protein sequence ID" value="WPB00970.1"/>
    <property type="molecule type" value="Genomic_DNA"/>
</dbReference>
<feature type="compositionally biased region" description="Polar residues" evidence="2">
    <location>
        <begin position="23"/>
        <end position="34"/>
    </location>
</feature>
<gene>
    <name evidence="4" type="ORF">CB0940_03776</name>
    <name evidence="5" type="ORF">RHO25_005590</name>
</gene>
<dbReference type="Gene3D" id="1.10.8.1310">
    <property type="match status" value="1"/>
</dbReference>
<dbReference type="SMART" id="SM00164">
    <property type="entry name" value="TBC"/>
    <property type="match status" value="1"/>
</dbReference>
<evidence type="ECO:0000259" key="3">
    <source>
        <dbReference type="PROSITE" id="PS50086"/>
    </source>
</evidence>
<dbReference type="Gene3D" id="1.10.472.80">
    <property type="entry name" value="Ypt/Rab-GAP domain of gyp1p, domain 3"/>
    <property type="match status" value="1"/>
</dbReference>
<reference evidence="5 7" key="2">
    <citation type="submission" date="2023-09" db="EMBL/GenBank/DDBJ databases">
        <title>Complete-Gapless Cercospora beticola genome.</title>
        <authorList>
            <person name="Wyatt N.A."/>
            <person name="Spanner R.E."/>
            <person name="Bolton M.D."/>
        </authorList>
    </citation>
    <scope>NUCLEOTIDE SEQUENCE [LARGE SCALE GENOMIC DNA]</scope>
    <source>
        <strain evidence="5">Cb09-40</strain>
    </source>
</reference>
<protein>
    <submittedName>
        <fullName evidence="4">TBC1 domain family member 20</fullName>
    </submittedName>
</protein>
<dbReference type="GO" id="GO:0005789">
    <property type="term" value="C:endoplasmic reticulum membrane"/>
    <property type="evidence" value="ECO:0007669"/>
    <property type="project" value="TreeGrafter"/>
</dbReference>
<dbReference type="GO" id="GO:0005096">
    <property type="term" value="F:GTPase activator activity"/>
    <property type="evidence" value="ECO:0007669"/>
    <property type="project" value="UniProtKB-KW"/>
</dbReference>
<dbReference type="PANTHER" id="PTHR20913">
    <property type="entry name" value="TBC1 DOMAIN FAMILY MEMBER 20/GTPASE"/>
    <property type="match status" value="1"/>
</dbReference>
<dbReference type="InterPro" id="IPR045913">
    <property type="entry name" value="TBC20/Gyp8-like"/>
</dbReference>
<accession>A0A2G5I1Z2</accession>
<keyword evidence="7" id="KW-1185">Reference proteome</keyword>
<dbReference type="PANTHER" id="PTHR20913:SF7">
    <property type="entry name" value="RE60063P"/>
    <property type="match status" value="1"/>
</dbReference>
<dbReference type="InterPro" id="IPR000195">
    <property type="entry name" value="Rab-GAP-TBC_dom"/>
</dbReference>
<dbReference type="Proteomes" id="UP001302367">
    <property type="component" value="Chromosome 3"/>
</dbReference>
<feature type="domain" description="Rab-GAP TBC" evidence="3">
    <location>
        <begin position="65"/>
        <end position="251"/>
    </location>
</feature>
<evidence type="ECO:0000313" key="4">
    <source>
        <dbReference type="EMBL" id="PIA98816.1"/>
    </source>
</evidence>
<keyword evidence="1" id="KW-0343">GTPase activation</keyword>
<dbReference type="FunFam" id="1.10.472.80:FF:000060">
    <property type="entry name" value="TBC domain protein, putative"/>
    <property type="match status" value="1"/>
</dbReference>
<evidence type="ECO:0000313" key="6">
    <source>
        <dbReference type="Proteomes" id="UP000230605"/>
    </source>
</evidence>
<organism evidence="4 6">
    <name type="scientific">Cercospora beticola</name>
    <name type="common">Sugarbeet leaf spot fungus</name>
    <dbReference type="NCBI Taxonomy" id="122368"/>
    <lineage>
        <taxon>Eukaryota</taxon>
        <taxon>Fungi</taxon>
        <taxon>Dikarya</taxon>
        <taxon>Ascomycota</taxon>
        <taxon>Pezizomycotina</taxon>
        <taxon>Dothideomycetes</taxon>
        <taxon>Dothideomycetidae</taxon>
        <taxon>Mycosphaerellales</taxon>
        <taxon>Mycosphaerellaceae</taxon>
        <taxon>Cercospora</taxon>
    </lineage>
</organism>
<dbReference type="InterPro" id="IPR035969">
    <property type="entry name" value="Rab-GAP_TBC_sf"/>
</dbReference>
<evidence type="ECO:0000313" key="5">
    <source>
        <dbReference type="EMBL" id="WPB00970.1"/>
    </source>
</evidence>
<dbReference type="Proteomes" id="UP000230605">
    <property type="component" value="Chromosome 3"/>
</dbReference>
<dbReference type="EMBL" id="LKMD01000101">
    <property type="protein sequence ID" value="PIA98816.1"/>
    <property type="molecule type" value="Genomic_DNA"/>
</dbReference>
<dbReference type="SUPFAM" id="SSF47923">
    <property type="entry name" value="Ypt/Rab-GAP domain of gyp1p"/>
    <property type="match status" value="2"/>
</dbReference>
<evidence type="ECO:0000313" key="7">
    <source>
        <dbReference type="Proteomes" id="UP001302367"/>
    </source>
</evidence>
<reference evidence="4 6" key="1">
    <citation type="submission" date="2015-10" db="EMBL/GenBank/DDBJ databases">
        <title>The cercosporin biosynthetic gene cluster was horizontally transferred to several fungal lineages and shown to be expanded in Cercospora beticola based on microsynteny with recipient genomes.</title>
        <authorList>
            <person name="De Jonge R."/>
            <person name="Ebert M.K."/>
            <person name="Suttle J.C."/>
            <person name="Jurick Ii W.M."/>
            <person name="Secor G.A."/>
            <person name="Thomma B.P."/>
            <person name="Van De Peer Y."/>
            <person name="Bolton M.D."/>
        </authorList>
    </citation>
    <scope>NUCLEOTIDE SEQUENCE [LARGE SCALE GENOMIC DNA]</scope>
    <source>
        <strain evidence="4 6">09-40</strain>
    </source>
</reference>
<dbReference type="AlphaFoldDB" id="A0A2G5I1Z2"/>
<dbReference type="GO" id="GO:0006888">
    <property type="term" value="P:endoplasmic reticulum to Golgi vesicle-mediated transport"/>
    <property type="evidence" value="ECO:0007669"/>
    <property type="project" value="TreeGrafter"/>
</dbReference>
<dbReference type="OrthoDB" id="206700at2759"/>
<dbReference type="FunFam" id="1.10.8.1310:FF:000001">
    <property type="entry name" value="TBC1 domain family, member 20"/>
    <property type="match status" value="1"/>
</dbReference>
<dbReference type="PROSITE" id="PS50086">
    <property type="entry name" value="TBC_RABGAP"/>
    <property type="match status" value="1"/>
</dbReference>
<name>A0A2G5I1Z2_CERBT</name>
<feature type="region of interest" description="Disordered" evidence="2">
    <location>
        <begin position="1"/>
        <end position="37"/>
    </location>
</feature>
<evidence type="ECO:0000256" key="1">
    <source>
        <dbReference type="ARBA" id="ARBA00022468"/>
    </source>
</evidence>
<dbReference type="Pfam" id="PF00566">
    <property type="entry name" value="RabGAP-TBC"/>
    <property type="match status" value="1"/>
</dbReference>
<sequence length="424" mass="47833">MDNQDNSPVEMEHEDVDAETPSIPASGSSTPLTSKDQEKVTRILAACREHDLDALSELASSPGGFIEDEVRRTAWPVLLGSHDDTNSIPDWHDLPRHREEGQVQLDVDRSFIYYPDNESDKQKDQRRHELSDVITAVLRRHPVLCYFQGYHDIVQVLLLVLGADAAEPAAARLSLLRIRDFMLPTMSASQSHLQLLPAILYVADRELYQHLSSAYHPAPFFALAATLTLYAHDIEGYGDIVRLFDYLLASGAVVPVYLFAAIVMTRKKELLDIEHDEPEMLHSILSKLPKPLDLEGLISKTRTLFKRYPPERLPNRAWSRVSSYSVLKTTRNPQALAAQTLAEGEQLYEKHAAEIRRHDMLVKLQQRTYALGRKYRRPARWAGAAIAVAVLALYMRRADGAVRIVEMLGRLGDTAWRFVGSLAP</sequence>
<evidence type="ECO:0000256" key="2">
    <source>
        <dbReference type="SAM" id="MobiDB-lite"/>
    </source>
</evidence>